<dbReference type="eggNOG" id="ENOG502QSHH">
    <property type="taxonomic scope" value="Eukaryota"/>
</dbReference>
<feature type="domain" description="CCT" evidence="12">
    <location>
        <begin position="422"/>
        <end position="464"/>
    </location>
</feature>
<dbReference type="InterPro" id="IPR000315">
    <property type="entry name" value="Znf_B-box"/>
</dbReference>
<evidence type="ECO:0000256" key="1">
    <source>
        <dbReference type="ARBA" id="ARBA00004123"/>
    </source>
</evidence>
<keyword evidence="3" id="KW-0479">Metal-binding</keyword>
<dbReference type="PANTHER" id="PTHR31717">
    <property type="entry name" value="ZINC FINGER PROTEIN CONSTANS-LIKE 10"/>
    <property type="match status" value="1"/>
</dbReference>
<evidence type="ECO:0000313" key="13">
    <source>
        <dbReference type="EMBL" id="ERN20166.1"/>
    </source>
</evidence>
<evidence type="ECO:0000256" key="5">
    <source>
        <dbReference type="ARBA" id="ARBA00022771"/>
    </source>
</evidence>
<proteinExistence type="inferred from homology"/>
<dbReference type="CDD" id="cd19821">
    <property type="entry name" value="Bbox1_BBX-like"/>
    <property type="match status" value="1"/>
</dbReference>
<reference evidence="14" key="1">
    <citation type="journal article" date="2013" name="Science">
        <title>The Amborella genome and the evolution of flowering plants.</title>
        <authorList>
            <consortium name="Amborella Genome Project"/>
        </authorList>
    </citation>
    <scope>NUCLEOTIDE SEQUENCE [LARGE SCALE GENOMIC DNA]</scope>
</reference>
<dbReference type="GO" id="GO:0008270">
    <property type="term" value="F:zinc ion binding"/>
    <property type="evidence" value="ECO:0007669"/>
    <property type="project" value="UniProtKB-KW"/>
</dbReference>
<keyword evidence="4" id="KW-0677">Repeat</keyword>
<evidence type="ECO:0000256" key="9">
    <source>
        <dbReference type="PROSITE-ProRule" id="PRU00357"/>
    </source>
</evidence>
<evidence type="ECO:0000259" key="11">
    <source>
        <dbReference type="PROSITE" id="PS50119"/>
    </source>
</evidence>
<evidence type="ECO:0000256" key="10">
    <source>
        <dbReference type="SAM" id="MobiDB-lite"/>
    </source>
</evidence>
<dbReference type="Proteomes" id="UP000017836">
    <property type="component" value="Unassembled WGS sequence"/>
</dbReference>
<dbReference type="PROSITE" id="PS51017">
    <property type="entry name" value="CCT"/>
    <property type="match status" value="1"/>
</dbReference>
<gene>
    <name evidence="13" type="ORF">AMTR_s00066p00100930</name>
</gene>
<keyword evidence="7 9" id="KW-0539">Nucleus</keyword>
<keyword evidence="14" id="KW-1185">Reference proteome</keyword>
<dbReference type="PANTHER" id="PTHR31717:SF138">
    <property type="entry name" value="CONSTANS-LIKE PROTEIN DAYS TO HEADING ON CHROMOSOME 2"/>
    <property type="match status" value="1"/>
</dbReference>
<organism evidence="13 14">
    <name type="scientific">Amborella trichopoda</name>
    <dbReference type="NCBI Taxonomy" id="13333"/>
    <lineage>
        <taxon>Eukaryota</taxon>
        <taxon>Viridiplantae</taxon>
        <taxon>Streptophyta</taxon>
        <taxon>Embryophyta</taxon>
        <taxon>Tracheophyta</taxon>
        <taxon>Spermatophyta</taxon>
        <taxon>Magnoliopsida</taxon>
        <taxon>Amborellales</taxon>
        <taxon>Amborellaceae</taxon>
        <taxon>Amborella</taxon>
    </lineage>
</organism>
<comment type="similarity">
    <text evidence="2">Belongs to the CONSTANS family.</text>
</comment>
<evidence type="ECO:0008006" key="15">
    <source>
        <dbReference type="Google" id="ProtNLM"/>
    </source>
</evidence>
<evidence type="ECO:0000256" key="3">
    <source>
        <dbReference type="ARBA" id="ARBA00022723"/>
    </source>
</evidence>
<sequence length="479" mass="52370">MSSSIHLINGERRLPSFCLCFEHCLDELDWNLDFERQVNSGFENSKSSPGFGVRTMDSLCDFCGVQNAVVYCRPDAARLCLTCDRNVHSANALSSRHNRVLICEACSSHPATVRCFDDKVSLCQACDWNGFGCSMASGHNRQSLNGYSGCPSPSQIWSCVLDGSSANSHCLMTTINENGESNDCWEGEGNGGLIGLAGQSRIQELDNGNKCDLWMHASSATSGSNPAPFREEQQLEGRNESNESKHGCPQLKDTDFCDGDDLCEVLGISDDALNLENCGELFDGSESLIKDVFEDTTIDCFFMENNFSVADSNGQSDIAIEASSTAQQDCMTLPSMQFVGTPRSIQATTTCSATNQVISNPCSNSNSVNLGFPVRQFFSSISLPLSGLTTGDNTGSDYQDCGVSPSPVMFIGDLEPQCPQARDSAMMRYKEKKKNRKYEKQIRYASRKARADIRKRVKGRFVKAGEVYDYDPLNATTGC</sequence>
<dbReference type="OMA" id="GHQDCKS"/>
<feature type="region of interest" description="Disordered" evidence="10">
    <location>
        <begin position="219"/>
        <end position="247"/>
    </location>
</feature>
<accession>U5D3J8</accession>
<keyword evidence="5 8" id="KW-0863">Zinc-finger</keyword>
<dbReference type="EMBL" id="KI392060">
    <property type="protein sequence ID" value="ERN20166.1"/>
    <property type="molecule type" value="Genomic_DNA"/>
</dbReference>
<dbReference type="HOGENOM" id="CLU_028225_0_1_1"/>
<dbReference type="InterPro" id="IPR049808">
    <property type="entry name" value="CONSTANS-like_Bbox1"/>
</dbReference>
<dbReference type="SMART" id="SM00336">
    <property type="entry name" value="BBOX"/>
    <property type="match status" value="2"/>
</dbReference>
<evidence type="ECO:0000256" key="8">
    <source>
        <dbReference type="PROSITE-ProRule" id="PRU00024"/>
    </source>
</evidence>
<name>U5D3J8_AMBTC</name>
<evidence type="ECO:0000256" key="4">
    <source>
        <dbReference type="ARBA" id="ARBA00022737"/>
    </source>
</evidence>
<evidence type="ECO:0000313" key="14">
    <source>
        <dbReference type="Proteomes" id="UP000017836"/>
    </source>
</evidence>
<dbReference type="Pfam" id="PF06203">
    <property type="entry name" value="CCT"/>
    <property type="match status" value="1"/>
</dbReference>
<dbReference type="GO" id="GO:0005634">
    <property type="term" value="C:nucleus"/>
    <property type="evidence" value="ECO:0007669"/>
    <property type="project" value="UniProtKB-SubCell"/>
</dbReference>
<evidence type="ECO:0000256" key="7">
    <source>
        <dbReference type="ARBA" id="ARBA00023242"/>
    </source>
</evidence>
<dbReference type="PROSITE" id="PS50119">
    <property type="entry name" value="ZF_BBOX"/>
    <property type="match status" value="1"/>
</dbReference>
<evidence type="ECO:0000259" key="12">
    <source>
        <dbReference type="PROSITE" id="PS51017"/>
    </source>
</evidence>
<evidence type="ECO:0000256" key="6">
    <source>
        <dbReference type="ARBA" id="ARBA00022833"/>
    </source>
</evidence>
<evidence type="ECO:0000256" key="2">
    <source>
        <dbReference type="ARBA" id="ARBA00010024"/>
    </source>
</evidence>
<protein>
    <recommendedName>
        <fullName evidence="15">CCT domain-containing protein</fullName>
    </recommendedName>
</protein>
<comment type="subcellular location">
    <subcellularLocation>
        <location evidence="1 9">Nucleus</location>
    </subcellularLocation>
</comment>
<dbReference type="GO" id="GO:0006355">
    <property type="term" value="P:regulation of DNA-templated transcription"/>
    <property type="evidence" value="ECO:0007669"/>
    <property type="project" value="UniProtKB-ARBA"/>
</dbReference>
<keyword evidence="6" id="KW-0862">Zinc</keyword>
<feature type="domain" description="B box-type" evidence="11">
    <location>
        <begin position="55"/>
        <end position="102"/>
    </location>
</feature>
<feature type="compositionally biased region" description="Basic and acidic residues" evidence="10">
    <location>
        <begin position="229"/>
        <end position="246"/>
    </location>
</feature>
<dbReference type="InterPro" id="IPR010402">
    <property type="entry name" value="CCT_domain"/>
</dbReference>
<dbReference type="Gramene" id="ERN20166">
    <property type="protein sequence ID" value="ERN20166"/>
    <property type="gene ID" value="AMTR_s00066p00100930"/>
</dbReference>
<dbReference type="AlphaFoldDB" id="U5D3J8"/>